<dbReference type="PANTHER" id="PTHR43833">
    <property type="entry name" value="POTASSIUM CHANNEL PROTEIN 2-RELATED-RELATED"/>
    <property type="match status" value="1"/>
</dbReference>
<name>K1T409_9ZZZZ</name>
<evidence type="ECO:0000256" key="3">
    <source>
        <dbReference type="ARBA" id="ARBA00022958"/>
    </source>
</evidence>
<gene>
    <name evidence="6" type="ORF">OBE_06942</name>
</gene>
<accession>K1T409</accession>
<evidence type="ECO:0000256" key="1">
    <source>
        <dbReference type="ARBA" id="ARBA00022448"/>
    </source>
</evidence>
<dbReference type="InterPro" id="IPR050721">
    <property type="entry name" value="Trk_Ktr_HKT_K-transport"/>
</dbReference>
<dbReference type="AlphaFoldDB" id="K1T409"/>
<dbReference type="PROSITE" id="PS51201">
    <property type="entry name" value="RCK_N"/>
    <property type="match status" value="1"/>
</dbReference>
<dbReference type="PANTHER" id="PTHR43833:SF5">
    <property type="entry name" value="TRK SYSTEM POTASSIUM UPTAKE PROTEIN TRKA"/>
    <property type="match status" value="1"/>
</dbReference>
<organism evidence="6">
    <name type="scientific">human gut metagenome</name>
    <dbReference type="NCBI Taxonomy" id="408170"/>
    <lineage>
        <taxon>unclassified sequences</taxon>
        <taxon>metagenomes</taxon>
        <taxon>organismal metagenomes</taxon>
    </lineage>
</organism>
<protein>
    <submittedName>
        <fullName evidence="6">K+ transport system, NAD-binding component</fullName>
    </submittedName>
</protein>
<comment type="caution">
    <text evidence="6">The sequence shown here is derived from an EMBL/GenBank/DDBJ whole genome shotgun (WGS) entry which is preliminary data.</text>
</comment>
<keyword evidence="4" id="KW-0406">Ion transport</keyword>
<evidence type="ECO:0000313" key="6">
    <source>
        <dbReference type="EMBL" id="EKC64488.1"/>
    </source>
</evidence>
<dbReference type="Pfam" id="PF02254">
    <property type="entry name" value="TrkA_N"/>
    <property type="match status" value="1"/>
</dbReference>
<dbReference type="Gene3D" id="3.40.50.720">
    <property type="entry name" value="NAD(P)-binding Rossmann-like Domain"/>
    <property type="match status" value="1"/>
</dbReference>
<feature type="domain" description="RCK N-terminal" evidence="5">
    <location>
        <begin position="12"/>
        <end position="133"/>
    </location>
</feature>
<proteinExistence type="predicted"/>
<dbReference type="GO" id="GO:0005886">
    <property type="term" value="C:plasma membrane"/>
    <property type="evidence" value="ECO:0007669"/>
    <property type="project" value="InterPro"/>
</dbReference>
<evidence type="ECO:0000256" key="4">
    <source>
        <dbReference type="ARBA" id="ARBA00023065"/>
    </source>
</evidence>
<dbReference type="InterPro" id="IPR036291">
    <property type="entry name" value="NAD(P)-bd_dom_sf"/>
</dbReference>
<dbReference type="InterPro" id="IPR003148">
    <property type="entry name" value="RCK_N"/>
</dbReference>
<dbReference type="GO" id="GO:0015079">
    <property type="term" value="F:potassium ion transmembrane transporter activity"/>
    <property type="evidence" value="ECO:0007669"/>
    <property type="project" value="InterPro"/>
</dbReference>
<dbReference type="InterPro" id="IPR006036">
    <property type="entry name" value="K_uptake_TrkA"/>
</dbReference>
<feature type="non-terminal residue" evidence="6">
    <location>
        <position position="167"/>
    </location>
</feature>
<keyword evidence="3" id="KW-0630">Potassium</keyword>
<dbReference type="SUPFAM" id="SSF51735">
    <property type="entry name" value="NAD(P)-binding Rossmann-fold domains"/>
    <property type="match status" value="1"/>
</dbReference>
<dbReference type="PRINTS" id="PR00335">
    <property type="entry name" value="KUPTAKETRKA"/>
</dbReference>
<dbReference type="EMBL" id="AJWZ01004763">
    <property type="protein sequence ID" value="EKC64488.1"/>
    <property type="molecule type" value="Genomic_DNA"/>
</dbReference>
<keyword evidence="1" id="KW-0813">Transport</keyword>
<keyword evidence="2" id="KW-0633">Potassium transport</keyword>
<reference evidence="6" key="1">
    <citation type="journal article" date="2013" name="Environ. Microbiol.">
        <title>Microbiota from the distal guts of lean and obese adolescents exhibit partial functional redundancy besides clear differences in community structure.</title>
        <authorList>
            <person name="Ferrer M."/>
            <person name="Ruiz A."/>
            <person name="Lanza F."/>
            <person name="Haange S.B."/>
            <person name="Oberbach A."/>
            <person name="Till H."/>
            <person name="Bargiela R."/>
            <person name="Campoy C."/>
            <person name="Segura M.T."/>
            <person name="Richter M."/>
            <person name="von Bergen M."/>
            <person name="Seifert J."/>
            <person name="Suarez A."/>
        </authorList>
    </citation>
    <scope>NUCLEOTIDE SEQUENCE</scope>
</reference>
<evidence type="ECO:0000259" key="5">
    <source>
        <dbReference type="PROSITE" id="PS51201"/>
    </source>
</evidence>
<feature type="non-terminal residue" evidence="6">
    <location>
        <position position="1"/>
    </location>
</feature>
<sequence length="167" mass="18409">VKELIAKKSTNIKSVMLIGGSRISIYLCNMLTASGKDVVVIEKNKNNCDKLYEHCPKATIINGDAGDYELLAEEGIDKVDAVVTLTDTDEVNFLVSMYSESIGVPKNITKINNQNLSRMLTKMGMESYVNISEITSDIITQYVRARSSVSSSNMKTLYKLVDGKIEA</sequence>
<evidence type="ECO:0000256" key="2">
    <source>
        <dbReference type="ARBA" id="ARBA00022538"/>
    </source>
</evidence>